<dbReference type="OrthoDB" id="9800226at2"/>
<keyword evidence="5 9" id="KW-0812">Transmembrane</keyword>
<dbReference type="Pfam" id="PF04066">
    <property type="entry name" value="MrpF_PhaF"/>
    <property type="match status" value="1"/>
</dbReference>
<feature type="transmembrane region" description="Helical" evidence="9">
    <location>
        <begin position="39"/>
        <end position="58"/>
    </location>
</feature>
<comment type="subcellular location">
    <subcellularLocation>
        <location evidence="1 8">Cell membrane</location>
        <topology evidence="1 8">Multi-pass membrane protein</topology>
    </subcellularLocation>
</comment>
<feature type="transmembrane region" description="Helical" evidence="9">
    <location>
        <begin position="6"/>
        <end position="27"/>
    </location>
</feature>
<comment type="similarity">
    <text evidence="2 8">Belongs to the CPA3 antiporters (TC 2.A.63) subunit F family.</text>
</comment>
<dbReference type="GO" id="GO:0005886">
    <property type="term" value="C:plasma membrane"/>
    <property type="evidence" value="ECO:0007669"/>
    <property type="project" value="UniProtKB-SubCell"/>
</dbReference>
<comment type="caution">
    <text evidence="10">The sequence shown here is derived from an EMBL/GenBank/DDBJ whole genome shotgun (WGS) entry which is preliminary data.</text>
</comment>
<evidence type="ECO:0000256" key="7">
    <source>
        <dbReference type="ARBA" id="ARBA00023136"/>
    </source>
</evidence>
<dbReference type="PIRSF" id="PIRSF028784">
    <property type="entry name" value="MrpF"/>
    <property type="match status" value="1"/>
</dbReference>
<keyword evidence="11" id="KW-1185">Reference proteome</keyword>
<organism evidence="10 11">
    <name type="scientific">Arsenicitalea aurantiaca</name>
    <dbReference type="NCBI Taxonomy" id="1783274"/>
    <lineage>
        <taxon>Bacteria</taxon>
        <taxon>Pseudomonadati</taxon>
        <taxon>Pseudomonadota</taxon>
        <taxon>Alphaproteobacteria</taxon>
        <taxon>Hyphomicrobiales</taxon>
        <taxon>Devosiaceae</taxon>
        <taxon>Arsenicitalea</taxon>
    </lineage>
</organism>
<reference evidence="10 11" key="1">
    <citation type="journal article" date="2016" name="Int. J. Syst. Evol. Microbiol.">
        <title>Arsenicitalea aurantiaca gen. nov., sp. nov., a new member of the family Hyphomicrobiaceae, isolated from high-arsenic sediment.</title>
        <authorList>
            <person name="Mu Y."/>
            <person name="Zhou L."/>
            <person name="Zeng X.C."/>
            <person name="Liu L."/>
            <person name="Pan Y."/>
            <person name="Chen X."/>
            <person name="Wang J."/>
            <person name="Li S."/>
            <person name="Li W.J."/>
            <person name="Wang Y."/>
        </authorList>
    </citation>
    <scope>NUCLEOTIDE SEQUENCE [LARGE SCALE GENOMIC DNA]</scope>
    <source>
        <strain evidence="10 11">42-50</strain>
    </source>
</reference>
<dbReference type="EMBL" id="RZNJ01000003">
    <property type="protein sequence ID" value="RUT31030.1"/>
    <property type="molecule type" value="Genomic_DNA"/>
</dbReference>
<keyword evidence="4 8" id="KW-1003">Cell membrane</keyword>
<keyword evidence="6 9" id="KW-1133">Transmembrane helix</keyword>
<dbReference type="NCBIfam" id="NF009245">
    <property type="entry name" value="PRK12599.1-4"/>
    <property type="match status" value="1"/>
</dbReference>
<feature type="transmembrane region" description="Helical" evidence="9">
    <location>
        <begin position="64"/>
        <end position="88"/>
    </location>
</feature>
<dbReference type="AlphaFoldDB" id="A0A433XAH4"/>
<evidence type="ECO:0000256" key="9">
    <source>
        <dbReference type="SAM" id="Phobius"/>
    </source>
</evidence>
<evidence type="ECO:0000313" key="10">
    <source>
        <dbReference type="EMBL" id="RUT31030.1"/>
    </source>
</evidence>
<dbReference type="GO" id="GO:0015385">
    <property type="term" value="F:sodium:proton antiporter activity"/>
    <property type="evidence" value="ECO:0007669"/>
    <property type="project" value="TreeGrafter"/>
</dbReference>
<evidence type="ECO:0000256" key="2">
    <source>
        <dbReference type="ARBA" id="ARBA00009212"/>
    </source>
</evidence>
<evidence type="ECO:0000256" key="8">
    <source>
        <dbReference type="PIRNR" id="PIRNR028784"/>
    </source>
</evidence>
<protein>
    <submittedName>
        <fullName evidence="10">Cation:proton antiporter</fullName>
    </submittedName>
</protein>
<evidence type="ECO:0000256" key="4">
    <source>
        <dbReference type="ARBA" id="ARBA00022475"/>
    </source>
</evidence>
<dbReference type="PANTHER" id="PTHR34702:SF1">
    <property type="entry name" value="NA(+)_H(+) ANTIPORTER SUBUNIT F"/>
    <property type="match status" value="1"/>
</dbReference>
<name>A0A433XAH4_9HYPH</name>
<dbReference type="RefSeq" id="WP_127188276.1">
    <property type="nucleotide sequence ID" value="NZ_RZNJ01000003.1"/>
</dbReference>
<keyword evidence="8" id="KW-0406">Ion transport</keyword>
<gene>
    <name evidence="10" type="ORF">EMQ25_09120</name>
</gene>
<evidence type="ECO:0000256" key="3">
    <source>
        <dbReference type="ARBA" id="ARBA00022448"/>
    </source>
</evidence>
<sequence>MSGGEILAYSTTFALVVLGIALLLVLVRLILGPTLADRILALDTLTTVALGFIGAIALRTGYFLYLDIAVSLALVGFLATVAFARYLLKKAEAEAVSTGTGAGVGQ</sequence>
<keyword evidence="3 8" id="KW-0813">Transport</keyword>
<accession>A0A433XAH4</accession>
<evidence type="ECO:0000313" key="11">
    <source>
        <dbReference type="Proteomes" id="UP000281547"/>
    </source>
</evidence>
<keyword evidence="7 8" id="KW-0472">Membrane</keyword>
<keyword evidence="8" id="KW-0050">Antiport</keyword>
<dbReference type="InterPro" id="IPR007208">
    <property type="entry name" value="MrpF/PhaF-like"/>
</dbReference>
<proteinExistence type="inferred from homology"/>
<evidence type="ECO:0000256" key="5">
    <source>
        <dbReference type="ARBA" id="ARBA00022692"/>
    </source>
</evidence>
<dbReference type="Proteomes" id="UP000281547">
    <property type="component" value="Unassembled WGS sequence"/>
</dbReference>
<evidence type="ECO:0000256" key="1">
    <source>
        <dbReference type="ARBA" id="ARBA00004651"/>
    </source>
</evidence>
<evidence type="ECO:0000256" key="6">
    <source>
        <dbReference type="ARBA" id="ARBA00022989"/>
    </source>
</evidence>
<dbReference type="PANTHER" id="PTHR34702">
    <property type="entry name" value="NA(+)/H(+) ANTIPORTER SUBUNIT F1"/>
    <property type="match status" value="1"/>
</dbReference>